<accession>A0A6P5GU28</accession>
<dbReference type="RefSeq" id="XP_020109388.1">
    <property type="nucleotide sequence ID" value="XM_020253799.1"/>
</dbReference>
<comment type="similarity">
    <text evidence="2">Belongs to the IQD family.</text>
</comment>
<dbReference type="OrthoDB" id="779903at2759"/>
<evidence type="ECO:0000313" key="4">
    <source>
        <dbReference type="Proteomes" id="UP000515123"/>
    </source>
</evidence>
<dbReference type="CDD" id="cd23767">
    <property type="entry name" value="IQCD"/>
    <property type="match status" value="1"/>
</dbReference>
<dbReference type="Pfam" id="PF00612">
    <property type="entry name" value="IQ"/>
    <property type="match status" value="1"/>
</dbReference>
<protein>
    <submittedName>
        <fullName evidence="5">Protein IQ-DOMAIN 1</fullName>
    </submittedName>
</protein>
<feature type="compositionally biased region" description="Basic and acidic residues" evidence="3">
    <location>
        <begin position="88"/>
        <end position="102"/>
    </location>
</feature>
<feature type="compositionally biased region" description="Polar residues" evidence="3">
    <location>
        <begin position="164"/>
        <end position="176"/>
    </location>
</feature>
<dbReference type="Proteomes" id="UP000515123">
    <property type="component" value="Linkage group 19"/>
</dbReference>
<dbReference type="PANTHER" id="PTHR32295">
    <property type="entry name" value="IQ-DOMAIN 5-RELATED"/>
    <property type="match status" value="1"/>
</dbReference>
<dbReference type="SMART" id="SM00015">
    <property type="entry name" value="IQ"/>
    <property type="match status" value="1"/>
</dbReference>
<proteinExistence type="inferred from homology"/>
<evidence type="ECO:0000313" key="5">
    <source>
        <dbReference type="RefSeq" id="XP_020109388.1"/>
    </source>
</evidence>
<dbReference type="AlphaFoldDB" id="A0A6P5GU28"/>
<reference evidence="5" key="2">
    <citation type="submission" date="2025-08" db="UniProtKB">
        <authorList>
            <consortium name="RefSeq"/>
        </authorList>
    </citation>
    <scope>IDENTIFICATION</scope>
    <source>
        <tissue evidence="5">Leaf</tissue>
    </source>
</reference>
<dbReference type="PANTHER" id="PTHR32295:SF15">
    <property type="entry name" value="PROTEIN IQ-DOMAIN 33"/>
    <property type="match status" value="1"/>
</dbReference>
<feature type="region of interest" description="Disordered" evidence="3">
    <location>
        <begin position="355"/>
        <end position="409"/>
    </location>
</feature>
<organism evidence="4 5">
    <name type="scientific">Ananas comosus</name>
    <name type="common">Pineapple</name>
    <name type="synonym">Ananas ananas</name>
    <dbReference type="NCBI Taxonomy" id="4615"/>
    <lineage>
        <taxon>Eukaryota</taxon>
        <taxon>Viridiplantae</taxon>
        <taxon>Streptophyta</taxon>
        <taxon>Embryophyta</taxon>
        <taxon>Tracheophyta</taxon>
        <taxon>Spermatophyta</taxon>
        <taxon>Magnoliopsida</taxon>
        <taxon>Liliopsida</taxon>
        <taxon>Poales</taxon>
        <taxon>Bromeliaceae</taxon>
        <taxon>Bromelioideae</taxon>
        <taxon>Ananas</taxon>
    </lineage>
</organism>
<feature type="region of interest" description="Disordered" evidence="3">
    <location>
        <begin position="58"/>
        <end position="127"/>
    </location>
</feature>
<keyword evidence="1" id="KW-0112">Calmodulin-binding</keyword>
<feature type="compositionally biased region" description="Low complexity" evidence="3">
    <location>
        <begin position="109"/>
        <end position="122"/>
    </location>
</feature>
<keyword evidence="4" id="KW-1185">Reference proteome</keyword>
<evidence type="ECO:0000256" key="3">
    <source>
        <dbReference type="SAM" id="MobiDB-lite"/>
    </source>
</evidence>
<evidence type="ECO:0000256" key="1">
    <source>
        <dbReference type="ARBA" id="ARBA00022860"/>
    </source>
</evidence>
<dbReference type="PROSITE" id="PS50096">
    <property type="entry name" value="IQ"/>
    <property type="match status" value="1"/>
</dbReference>
<dbReference type="GeneID" id="109724858"/>
<dbReference type="GO" id="GO:0005516">
    <property type="term" value="F:calmodulin binding"/>
    <property type="evidence" value="ECO:0007669"/>
    <property type="project" value="UniProtKB-KW"/>
</dbReference>
<feature type="region of interest" description="Disordered" evidence="3">
    <location>
        <begin position="151"/>
        <end position="177"/>
    </location>
</feature>
<gene>
    <name evidence="5" type="primary">LOC109724858</name>
</gene>
<dbReference type="Gene3D" id="1.20.5.190">
    <property type="match status" value="1"/>
</dbReference>
<evidence type="ECO:0000256" key="2">
    <source>
        <dbReference type="ARBA" id="ARBA00024341"/>
    </source>
</evidence>
<name>A0A6P5GU28_ANACO</name>
<dbReference type="InterPro" id="IPR000048">
    <property type="entry name" value="IQ_motif_EF-hand-BS"/>
</dbReference>
<feature type="compositionally biased region" description="Basic and acidic residues" evidence="3">
    <location>
        <begin position="378"/>
        <end position="390"/>
    </location>
</feature>
<reference evidence="4" key="1">
    <citation type="journal article" date="2015" name="Nat. Genet.">
        <title>The pineapple genome and the evolution of CAM photosynthesis.</title>
        <authorList>
            <person name="Ming R."/>
            <person name="VanBuren R."/>
            <person name="Wai C.M."/>
            <person name="Tang H."/>
            <person name="Schatz M.C."/>
            <person name="Bowers J.E."/>
            <person name="Lyons E."/>
            <person name="Wang M.L."/>
            <person name="Chen J."/>
            <person name="Biggers E."/>
            <person name="Zhang J."/>
            <person name="Huang L."/>
            <person name="Zhang L."/>
            <person name="Miao W."/>
            <person name="Zhang J."/>
            <person name="Ye Z."/>
            <person name="Miao C."/>
            <person name="Lin Z."/>
            <person name="Wang H."/>
            <person name="Zhou H."/>
            <person name="Yim W.C."/>
            <person name="Priest H.D."/>
            <person name="Zheng C."/>
            <person name="Woodhouse M."/>
            <person name="Edger P.P."/>
            <person name="Guyot R."/>
            <person name="Guo H.B."/>
            <person name="Guo H."/>
            <person name="Zheng G."/>
            <person name="Singh R."/>
            <person name="Sharma A."/>
            <person name="Min X."/>
            <person name="Zheng Y."/>
            <person name="Lee H."/>
            <person name="Gurtowski J."/>
            <person name="Sedlazeck F.J."/>
            <person name="Harkess A."/>
            <person name="McKain M.R."/>
            <person name="Liao Z."/>
            <person name="Fang J."/>
            <person name="Liu J."/>
            <person name="Zhang X."/>
            <person name="Zhang Q."/>
            <person name="Hu W."/>
            <person name="Qin Y."/>
            <person name="Wang K."/>
            <person name="Chen L.Y."/>
            <person name="Shirley N."/>
            <person name="Lin Y.R."/>
            <person name="Liu L.Y."/>
            <person name="Hernandez A.G."/>
            <person name="Wright C.L."/>
            <person name="Bulone V."/>
            <person name="Tuskan G.A."/>
            <person name="Heath K."/>
            <person name="Zee F."/>
            <person name="Moore P.H."/>
            <person name="Sunkar R."/>
            <person name="Leebens-Mack J.H."/>
            <person name="Mockler T."/>
            <person name="Bennetzen J.L."/>
            <person name="Freeling M."/>
            <person name="Sankoff D."/>
            <person name="Paterson A.H."/>
            <person name="Zhu X."/>
            <person name="Yang X."/>
            <person name="Smith J.A."/>
            <person name="Cushman J.C."/>
            <person name="Paull R.E."/>
            <person name="Yu Q."/>
        </authorList>
    </citation>
    <scope>NUCLEOTIDE SEQUENCE [LARGE SCALE GENOMIC DNA]</scope>
    <source>
        <strain evidence="4">cv. F153</strain>
    </source>
</reference>
<sequence>MGLGGGLVRRVFSKSRASADGRSFSNHFWLRQERSCVEHKNRWSSVRHYLCGDEFNSDHEEDEIASSKSSEATVLQPAAEASADDGEESIHQAIKSEEHEETSTEEENSSLSAMTSTRTTTKSSREEEDAAILIQSAFKGFMVRRQLKQMKKLGERDESGGTGNPDSASVASSTEVQVGGSVDTLGFSEESVEMQQKVQQRARPQVFRVKEEWDDSTVSCNELKLRIQNRLEATNRRERALAYAFSQQLRTCNTKKRLTWSDQTEPNIGWSWLERWMAARPPESSSAEDCLSKHFDTISIEKRSILIKKRFDVAIEERESCGSNDVCVSFDGSSISTPYQTPRGGYRHVKNRLKATRSVSRRKTAFDYRSATRSRKVSNKEHQRGVDKGKGNSNNKQEQAKNQAQDEDYDAYCELPPGC</sequence>